<feature type="region of interest" description="Disordered" evidence="4">
    <location>
        <begin position="140"/>
        <end position="163"/>
    </location>
</feature>
<dbReference type="InterPro" id="IPR001611">
    <property type="entry name" value="Leu-rich_rpt"/>
</dbReference>
<dbReference type="Gene3D" id="3.80.10.10">
    <property type="entry name" value="Ribonuclease Inhibitor"/>
    <property type="match status" value="2"/>
</dbReference>
<dbReference type="EMBL" id="BIFH01000028">
    <property type="protein sequence ID" value="GCD98588.1"/>
    <property type="molecule type" value="Genomic_DNA"/>
</dbReference>
<dbReference type="PANTHER" id="PTHR24113">
    <property type="entry name" value="RAN GTPASE-ACTIVATING PROTEIN 1"/>
    <property type="match status" value="1"/>
</dbReference>
<evidence type="ECO:0000256" key="3">
    <source>
        <dbReference type="ARBA" id="ARBA00022737"/>
    </source>
</evidence>
<dbReference type="GO" id="GO:0005829">
    <property type="term" value="C:cytosol"/>
    <property type="evidence" value="ECO:0007669"/>
    <property type="project" value="TreeGrafter"/>
</dbReference>
<dbReference type="Proteomes" id="UP000286931">
    <property type="component" value="Unassembled WGS sequence"/>
</dbReference>
<name>A0A401YVE0_9ACTN</name>
<protein>
    <submittedName>
        <fullName evidence="5">Uncharacterized protein</fullName>
    </submittedName>
</protein>
<dbReference type="PANTHER" id="PTHR24113:SF12">
    <property type="entry name" value="RAN GTPASE-ACTIVATING PROTEIN 1"/>
    <property type="match status" value="1"/>
</dbReference>
<dbReference type="AlphaFoldDB" id="A0A401YVE0"/>
<dbReference type="GO" id="GO:0005096">
    <property type="term" value="F:GTPase activator activity"/>
    <property type="evidence" value="ECO:0007669"/>
    <property type="project" value="UniProtKB-KW"/>
</dbReference>
<keyword evidence="2" id="KW-0433">Leucine-rich repeat</keyword>
<gene>
    <name evidence="5" type="ORF">EHYA_06299</name>
</gene>
<keyword evidence="1" id="KW-0343">GTPase activation</keyword>
<comment type="caution">
    <text evidence="5">The sequence shown here is derived from an EMBL/GenBank/DDBJ whole genome shotgun (WGS) entry which is preliminary data.</text>
</comment>
<dbReference type="GO" id="GO:0048471">
    <property type="term" value="C:perinuclear region of cytoplasm"/>
    <property type="evidence" value="ECO:0007669"/>
    <property type="project" value="TreeGrafter"/>
</dbReference>
<keyword evidence="3" id="KW-0677">Repeat</keyword>
<evidence type="ECO:0000256" key="2">
    <source>
        <dbReference type="ARBA" id="ARBA00022614"/>
    </source>
</evidence>
<dbReference type="SMART" id="SM00368">
    <property type="entry name" value="LRR_RI"/>
    <property type="match status" value="4"/>
</dbReference>
<accession>A0A401YVE0</accession>
<dbReference type="InterPro" id="IPR032675">
    <property type="entry name" value="LRR_dom_sf"/>
</dbReference>
<dbReference type="GO" id="GO:0031267">
    <property type="term" value="F:small GTPase binding"/>
    <property type="evidence" value="ECO:0007669"/>
    <property type="project" value="TreeGrafter"/>
</dbReference>
<dbReference type="RefSeq" id="WP_126640472.1">
    <property type="nucleotide sequence ID" value="NZ_BIFH01000028.1"/>
</dbReference>
<evidence type="ECO:0000256" key="4">
    <source>
        <dbReference type="SAM" id="MobiDB-lite"/>
    </source>
</evidence>
<organism evidence="5 6">
    <name type="scientific">Embleya hyalina</name>
    <dbReference type="NCBI Taxonomy" id="516124"/>
    <lineage>
        <taxon>Bacteria</taxon>
        <taxon>Bacillati</taxon>
        <taxon>Actinomycetota</taxon>
        <taxon>Actinomycetes</taxon>
        <taxon>Kitasatosporales</taxon>
        <taxon>Streptomycetaceae</taxon>
        <taxon>Embleya</taxon>
    </lineage>
</organism>
<keyword evidence="6" id="KW-1185">Reference proteome</keyword>
<dbReference type="SUPFAM" id="SSF52047">
    <property type="entry name" value="RNI-like"/>
    <property type="match status" value="1"/>
</dbReference>
<sequence>MTARRTDPRPPEAWWSEEDQEWILGDKDEHGRLTGPVRYWDAAGRFVCECAHVAGRPHGMYRRYDHPGGELSQEGRHTDGRVDGVRRFHRPSTPGPRSPESGYGSGGPWLDAVESVRVYECVYVDGDLIGTRHLDGAGVEVRPGSGKPVPPRPEGVAPTASRLPGSGDIAWLFMRRRGEKGEETLETRHWWVDGTLQSEWTLDGTDRRYYRSGVLWRENRRAPRADNRPPHGTWRYHDVDGLLRRESDHDTGSGREIERRRTWHRTADEADGRGVTRSGPVEDAVEVGLWHVRAADGTPVREVRLGRLWGDADLLATPAAAELPYSTVELRTVLGEADADDPDGGPAQLARIRLAAREGAAALTTVVGDERPWPAVMVDGPYWHEGVPVSPLTPRSSLTEVIHALRWGEPAGPILARLAHDLFHLGHPHAALDVIDAALLLDDDADLHRTRAVLLRALGRDSEADAVAPDRDHVDPAAARLLLAIRERPADNGLRLAYAKLVAVSHPEHARLIHAQCGGNADGEDAAVAAYPAALPEKVRDVLIGGPERGFVRSVTDMEAETFLRHHDALFRAAPEDDRLELQFASDHLAEISLLPALGRYRGIRTYDTYLDGDAAARLARSPYLRQLESLALPDSNLDDDGLTALLTSHGYPHLRELDVSASRHDEQEFTSAGFLRLADAVFAPHLERLDLGHGTFDDLDSALVTVLPALPRLTGLTLDNHLLGDEVLTRLSELPNRFTALDLTSGAFTREGVDALVNSPAAAGLRSLAMAIHGDSTGAAMLTLVRGRRLGALRTLHLSGGHVDRLPPEIGPALAESVFVASLETLRLDRGRLGPDGTAGLVASFRRLRRLELGNCGIGDRGAVALAHAPMPATLRRLVLDDNEIGDEGALALARSPHLSGLEGLALRHNRFGARATRALRERFGAALHA</sequence>
<feature type="region of interest" description="Disordered" evidence="4">
    <location>
        <begin position="64"/>
        <end position="106"/>
    </location>
</feature>
<dbReference type="OrthoDB" id="4085246at2"/>
<evidence type="ECO:0000256" key="1">
    <source>
        <dbReference type="ARBA" id="ARBA00022468"/>
    </source>
</evidence>
<evidence type="ECO:0000313" key="6">
    <source>
        <dbReference type="Proteomes" id="UP000286931"/>
    </source>
</evidence>
<evidence type="ECO:0000313" key="5">
    <source>
        <dbReference type="EMBL" id="GCD98588.1"/>
    </source>
</evidence>
<feature type="compositionally biased region" description="Basic and acidic residues" evidence="4">
    <location>
        <begin position="64"/>
        <end position="86"/>
    </location>
</feature>
<proteinExistence type="predicted"/>
<dbReference type="GO" id="GO:0006913">
    <property type="term" value="P:nucleocytoplasmic transport"/>
    <property type="evidence" value="ECO:0007669"/>
    <property type="project" value="TreeGrafter"/>
</dbReference>
<dbReference type="InterPro" id="IPR027038">
    <property type="entry name" value="RanGap"/>
</dbReference>
<reference evidence="5 6" key="1">
    <citation type="submission" date="2018-12" db="EMBL/GenBank/DDBJ databases">
        <title>Draft genome sequence of Embleya hyalina NBRC 13850T.</title>
        <authorList>
            <person name="Komaki H."/>
            <person name="Hosoyama A."/>
            <person name="Kimura A."/>
            <person name="Ichikawa N."/>
            <person name="Tamura T."/>
        </authorList>
    </citation>
    <scope>NUCLEOTIDE SEQUENCE [LARGE SCALE GENOMIC DNA]</scope>
    <source>
        <strain evidence="5 6">NBRC 13850</strain>
    </source>
</reference>
<dbReference type="Pfam" id="PF13516">
    <property type="entry name" value="LRR_6"/>
    <property type="match status" value="2"/>
</dbReference>